<dbReference type="AlphaFoldDB" id="A0A1L7X9W2"/>
<dbReference type="Proteomes" id="UP000184330">
    <property type="component" value="Unassembled WGS sequence"/>
</dbReference>
<name>A0A1L7X9W2_9HELO</name>
<evidence type="ECO:0000313" key="1">
    <source>
        <dbReference type="EMBL" id="CZR61823.1"/>
    </source>
</evidence>
<reference evidence="1 2" key="1">
    <citation type="submission" date="2016-03" db="EMBL/GenBank/DDBJ databases">
        <authorList>
            <person name="Ploux O."/>
        </authorList>
    </citation>
    <scope>NUCLEOTIDE SEQUENCE [LARGE SCALE GENOMIC DNA]</scope>
    <source>
        <strain evidence="1 2">UAMH 11012</strain>
    </source>
</reference>
<sequence length="391" mass="43008">MASTNHRQPNARGTLAIKEIDAGSTLHLIVCCLFDDVASPNVMPAVLQHFVNTATPSQLDTMLRYLCTGNTASPPAPPTSPRDTLLHLTLRQMFRNIHEELSCSAAFLRGLAKLSGLQRICCENGRVSGFEVVELPTVQAGVLIWGAESIAAFPEGCVTRQKLDRERDITSTPEPIFFACTNCRKEFHVRRGAITEATRISEGSNDTTLRILSKSTNGPIVELVPLAAVEPQLKAYLGHAEVDRILHLALQASTDGFDGFSGLLKEVINRNSTLICAVFLLKLVAETRVGLVGVHDRVERRVSSRNRYNYFSKNTRGGEIPLEQLDRVAALRVAREHSDLDLFILAQSRTTSFVHAVPAAARDPGFAAALLIAETREERPERLRRAEVQGR</sequence>
<evidence type="ECO:0000313" key="2">
    <source>
        <dbReference type="Proteomes" id="UP000184330"/>
    </source>
</evidence>
<gene>
    <name evidence="1" type="ORF">PAC_11720</name>
</gene>
<organism evidence="1 2">
    <name type="scientific">Phialocephala subalpina</name>
    <dbReference type="NCBI Taxonomy" id="576137"/>
    <lineage>
        <taxon>Eukaryota</taxon>
        <taxon>Fungi</taxon>
        <taxon>Dikarya</taxon>
        <taxon>Ascomycota</taxon>
        <taxon>Pezizomycotina</taxon>
        <taxon>Leotiomycetes</taxon>
        <taxon>Helotiales</taxon>
        <taxon>Mollisiaceae</taxon>
        <taxon>Phialocephala</taxon>
        <taxon>Phialocephala fortinii species complex</taxon>
    </lineage>
</organism>
<keyword evidence="2" id="KW-1185">Reference proteome</keyword>
<accession>A0A1L7X9W2</accession>
<dbReference type="EMBL" id="FJOG01000019">
    <property type="protein sequence ID" value="CZR61823.1"/>
    <property type="molecule type" value="Genomic_DNA"/>
</dbReference>
<proteinExistence type="predicted"/>
<protein>
    <submittedName>
        <fullName evidence="1">Uncharacterized protein</fullName>
    </submittedName>
</protein>